<keyword evidence="1" id="KW-0175">Coiled coil</keyword>
<dbReference type="Pfam" id="PF14193">
    <property type="entry name" value="DUF4315"/>
    <property type="match status" value="1"/>
</dbReference>
<reference evidence="2" key="1">
    <citation type="journal article" date="2012" name="PLoS ONE">
        <title>Gene sets for utilization of primary and secondary nutrition supplies in the distal gut of endangered iberian lynx.</title>
        <authorList>
            <person name="Alcaide M."/>
            <person name="Messina E."/>
            <person name="Richter M."/>
            <person name="Bargiela R."/>
            <person name="Peplies J."/>
            <person name="Huws S.A."/>
            <person name="Newbold C.J."/>
            <person name="Golyshin P.N."/>
            <person name="Simon M.A."/>
            <person name="Lopez G."/>
            <person name="Yakimov M.M."/>
            <person name="Ferrer M."/>
        </authorList>
    </citation>
    <scope>NUCLEOTIDE SEQUENCE</scope>
</reference>
<comment type="caution">
    <text evidence="2">The sequence shown here is derived from an EMBL/GenBank/DDBJ whole genome shotgun (WGS) entry which is preliminary data.</text>
</comment>
<organism evidence="2">
    <name type="scientific">gut metagenome</name>
    <dbReference type="NCBI Taxonomy" id="749906"/>
    <lineage>
        <taxon>unclassified sequences</taxon>
        <taxon>metagenomes</taxon>
        <taxon>organismal metagenomes</taxon>
    </lineage>
</organism>
<dbReference type="AlphaFoldDB" id="J9GQ34"/>
<accession>J9GQ34</accession>
<dbReference type="EMBL" id="AMCI01000190">
    <property type="protein sequence ID" value="EJX10412.1"/>
    <property type="molecule type" value="Genomic_DNA"/>
</dbReference>
<sequence length="88" mass="10269">MKMSAKLDRLGAELAKARKKKAEWDAKVKDLERRYREEENSEIHEMVHAANLNPDQLSELLRMFAADMVPKPEVINSMNNEEEKQDEV</sequence>
<evidence type="ECO:0000256" key="1">
    <source>
        <dbReference type="SAM" id="Coils"/>
    </source>
</evidence>
<dbReference type="InterPro" id="IPR025464">
    <property type="entry name" value="DUF4315"/>
</dbReference>
<name>J9GQ34_9ZZZZ</name>
<protein>
    <recommendedName>
        <fullName evidence="3">DUF4315 family protein</fullName>
    </recommendedName>
</protein>
<evidence type="ECO:0008006" key="3">
    <source>
        <dbReference type="Google" id="ProtNLM"/>
    </source>
</evidence>
<proteinExistence type="predicted"/>
<gene>
    <name evidence="2" type="ORF">EVA_01315</name>
</gene>
<evidence type="ECO:0000313" key="2">
    <source>
        <dbReference type="EMBL" id="EJX10412.1"/>
    </source>
</evidence>
<feature type="coiled-coil region" evidence="1">
    <location>
        <begin position="7"/>
        <end position="41"/>
    </location>
</feature>